<evidence type="ECO:0000313" key="2">
    <source>
        <dbReference type="EMBL" id="CAL1360482.1"/>
    </source>
</evidence>
<proteinExistence type="predicted"/>
<name>A0AAV2CX94_9ROSI</name>
<dbReference type="Proteomes" id="UP001497516">
    <property type="component" value="Chromosome 10"/>
</dbReference>
<feature type="region of interest" description="Disordered" evidence="1">
    <location>
        <begin position="117"/>
        <end position="146"/>
    </location>
</feature>
<dbReference type="AlphaFoldDB" id="A0AAV2CX94"/>
<evidence type="ECO:0000313" key="3">
    <source>
        <dbReference type="Proteomes" id="UP001497516"/>
    </source>
</evidence>
<accession>A0AAV2CX94</accession>
<dbReference type="EMBL" id="OZ034814">
    <property type="protein sequence ID" value="CAL1360482.1"/>
    <property type="molecule type" value="Genomic_DNA"/>
</dbReference>
<reference evidence="2 3" key="1">
    <citation type="submission" date="2024-04" db="EMBL/GenBank/DDBJ databases">
        <authorList>
            <person name="Fracassetti M."/>
        </authorList>
    </citation>
    <scope>NUCLEOTIDE SEQUENCE [LARGE SCALE GENOMIC DNA]</scope>
</reference>
<keyword evidence="3" id="KW-1185">Reference proteome</keyword>
<gene>
    <name evidence="2" type="ORF">LTRI10_LOCUS7918</name>
</gene>
<protein>
    <recommendedName>
        <fullName evidence="4">Reverse transcriptase zinc-binding domain-containing protein</fullName>
    </recommendedName>
</protein>
<organism evidence="2 3">
    <name type="scientific">Linum trigynum</name>
    <dbReference type="NCBI Taxonomy" id="586398"/>
    <lineage>
        <taxon>Eukaryota</taxon>
        <taxon>Viridiplantae</taxon>
        <taxon>Streptophyta</taxon>
        <taxon>Embryophyta</taxon>
        <taxon>Tracheophyta</taxon>
        <taxon>Spermatophyta</taxon>
        <taxon>Magnoliopsida</taxon>
        <taxon>eudicotyledons</taxon>
        <taxon>Gunneridae</taxon>
        <taxon>Pentapetalae</taxon>
        <taxon>rosids</taxon>
        <taxon>fabids</taxon>
        <taxon>Malpighiales</taxon>
        <taxon>Linaceae</taxon>
        <taxon>Linum</taxon>
    </lineage>
</organism>
<evidence type="ECO:0000256" key="1">
    <source>
        <dbReference type="SAM" id="MobiDB-lite"/>
    </source>
</evidence>
<evidence type="ECO:0008006" key="4">
    <source>
        <dbReference type="Google" id="ProtNLM"/>
    </source>
</evidence>
<sequence>MASKENLFARKCSASKVFPICAFPSESIHHYLFTCPHAAEGWNQEWPSLPPPASLTPFLDWLDSPRHSFSISSIQKIIFLVWQTWKARNEKIFKSTAPWSPSTISKAGLAHHQWTTCPRKQTIGPPSSQLISPQEHSSSPPGTHDS</sequence>